<feature type="transmembrane region" description="Helical" evidence="1">
    <location>
        <begin position="20"/>
        <end position="42"/>
    </location>
</feature>
<dbReference type="Proteomes" id="UP000184088">
    <property type="component" value="Unassembled WGS sequence"/>
</dbReference>
<dbReference type="InterPro" id="IPR033879">
    <property type="entry name" value="UPP_Pase"/>
</dbReference>
<gene>
    <name evidence="3" type="ORF">SAMN02746089_01516</name>
</gene>
<dbReference type="InterPro" id="IPR036938">
    <property type="entry name" value="PAP2/HPO_sf"/>
</dbReference>
<keyword evidence="1" id="KW-0472">Membrane</keyword>
<dbReference type="GO" id="GO:0005886">
    <property type="term" value="C:plasma membrane"/>
    <property type="evidence" value="ECO:0007669"/>
    <property type="project" value="InterPro"/>
</dbReference>
<dbReference type="SUPFAM" id="SSF48317">
    <property type="entry name" value="Acid phosphatase/Vanadium-dependent haloperoxidase"/>
    <property type="match status" value="1"/>
</dbReference>
<dbReference type="SMART" id="SM00014">
    <property type="entry name" value="acidPPc"/>
    <property type="match status" value="1"/>
</dbReference>
<organism evidence="3 4">
    <name type="scientific">Caldanaerobius fijiensis DSM 17918</name>
    <dbReference type="NCBI Taxonomy" id="1121256"/>
    <lineage>
        <taxon>Bacteria</taxon>
        <taxon>Bacillati</taxon>
        <taxon>Bacillota</taxon>
        <taxon>Clostridia</taxon>
        <taxon>Thermoanaerobacterales</taxon>
        <taxon>Thermoanaerobacteraceae</taxon>
        <taxon>Caldanaerobius</taxon>
    </lineage>
</organism>
<dbReference type="Pfam" id="PF01569">
    <property type="entry name" value="PAP2"/>
    <property type="match status" value="1"/>
</dbReference>
<dbReference type="Gene3D" id="1.20.144.10">
    <property type="entry name" value="Phosphatidic acid phosphatase type 2/haloperoxidase"/>
    <property type="match status" value="1"/>
</dbReference>
<proteinExistence type="predicted"/>
<dbReference type="InterPro" id="IPR000326">
    <property type="entry name" value="PAP2/HPO"/>
</dbReference>
<dbReference type="RefSeq" id="WP_234945991.1">
    <property type="nucleotide sequence ID" value="NZ_FQVH01000015.1"/>
</dbReference>
<accession>A0A1M4ZXV7</accession>
<dbReference type="STRING" id="1121256.SAMN02746089_01516"/>
<keyword evidence="1" id="KW-0812">Transmembrane</keyword>
<protein>
    <submittedName>
        <fullName evidence="3">Undecaprenyl-diphosphatase</fullName>
    </submittedName>
</protein>
<feature type="transmembrane region" description="Helical" evidence="1">
    <location>
        <begin position="120"/>
        <end position="139"/>
    </location>
</feature>
<dbReference type="PANTHER" id="PTHR14969:SF58">
    <property type="entry name" value="UNDECAPRENYL-DIPHOSPHATASE BCRC"/>
    <property type="match status" value="1"/>
</dbReference>
<reference evidence="3 4" key="1">
    <citation type="submission" date="2016-11" db="EMBL/GenBank/DDBJ databases">
        <authorList>
            <person name="Jaros S."/>
            <person name="Januszkiewicz K."/>
            <person name="Wedrychowicz H."/>
        </authorList>
    </citation>
    <scope>NUCLEOTIDE SEQUENCE [LARGE SCALE GENOMIC DNA]</scope>
    <source>
        <strain evidence="3 4">DSM 17918</strain>
    </source>
</reference>
<evidence type="ECO:0000256" key="1">
    <source>
        <dbReference type="SAM" id="Phobius"/>
    </source>
</evidence>
<dbReference type="AlphaFoldDB" id="A0A1M4ZXV7"/>
<evidence type="ECO:0000259" key="2">
    <source>
        <dbReference type="SMART" id="SM00014"/>
    </source>
</evidence>
<dbReference type="CDD" id="cd03385">
    <property type="entry name" value="PAP2_BcrC_like"/>
    <property type="match status" value="1"/>
</dbReference>
<feature type="transmembrane region" description="Helical" evidence="1">
    <location>
        <begin position="54"/>
        <end position="77"/>
    </location>
</feature>
<keyword evidence="1" id="KW-1133">Transmembrane helix</keyword>
<sequence length="187" mass="21031">MNINLIGLHLINDFAGHIKWLDYLMIFFAVYSPFIYAGFLILQWLVGNDRDKKVAINSALAGFLALLFNLIISAFFYEPRPFVEHKVVQLIKHPADASFPSDHSSLSSSVSFTEMLYNKVIGSLMIAFSIGVMISRVYVGVHYPGDVLGGLAVGFISSRILKNIDKYIEPLENKVISIYRRIAKNNI</sequence>
<dbReference type="EMBL" id="FQVH01000015">
    <property type="protein sequence ID" value="SHF22869.1"/>
    <property type="molecule type" value="Genomic_DNA"/>
</dbReference>
<name>A0A1M4ZXV7_9THEO</name>
<feature type="domain" description="Phosphatidic acid phosphatase type 2/haloperoxidase" evidence="2">
    <location>
        <begin position="56"/>
        <end position="162"/>
    </location>
</feature>
<evidence type="ECO:0000313" key="4">
    <source>
        <dbReference type="Proteomes" id="UP000184088"/>
    </source>
</evidence>
<evidence type="ECO:0000313" key="3">
    <source>
        <dbReference type="EMBL" id="SHF22869.1"/>
    </source>
</evidence>
<dbReference type="PANTHER" id="PTHR14969">
    <property type="entry name" value="SPHINGOSINE-1-PHOSPHATE PHOSPHOHYDROLASE"/>
    <property type="match status" value="1"/>
</dbReference>
<dbReference type="GO" id="GO:0050380">
    <property type="term" value="F:undecaprenyl-diphosphatase activity"/>
    <property type="evidence" value="ECO:0007669"/>
    <property type="project" value="InterPro"/>
</dbReference>
<keyword evidence="4" id="KW-1185">Reference proteome</keyword>